<dbReference type="Proteomes" id="UP000318297">
    <property type="component" value="Unassembled WGS sequence"/>
</dbReference>
<dbReference type="EMBL" id="VIVQ01000003">
    <property type="protein sequence ID" value="TWE09441.1"/>
    <property type="molecule type" value="Genomic_DNA"/>
</dbReference>
<dbReference type="PRINTS" id="PR00778">
    <property type="entry name" value="HTHARSR"/>
</dbReference>
<name>A0A561E1H9_9MICO</name>
<comment type="caution">
    <text evidence="5">The sequence shown here is derived from an EMBL/GenBank/DDBJ whole genome shotgun (WGS) entry which is preliminary data.</text>
</comment>
<dbReference type="AlphaFoldDB" id="A0A561E1H9"/>
<dbReference type="SMART" id="SM00418">
    <property type="entry name" value="HTH_ARSR"/>
    <property type="match status" value="1"/>
</dbReference>
<evidence type="ECO:0000313" key="6">
    <source>
        <dbReference type="Proteomes" id="UP000318297"/>
    </source>
</evidence>
<proteinExistence type="predicted"/>
<dbReference type="Pfam" id="PF12840">
    <property type="entry name" value="HTH_20"/>
    <property type="match status" value="1"/>
</dbReference>
<evidence type="ECO:0000256" key="1">
    <source>
        <dbReference type="ARBA" id="ARBA00023015"/>
    </source>
</evidence>
<feature type="domain" description="HTH arsR-type" evidence="4">
    <location>
        <begin position="19"/>
        <end position="113"/>
    </location>
</feature>
<evidence type="ECO:0000259" key="4">
    <source>
        <dbReference type="SMART" id="SM00418"/>
    </source>
</evidence>
<keyword evidence="3" id="KW-0804">Transcription</keyword>
<dbReference type="InterPro" id="IPR051081">
    <property type="entry name" value="HTH_MetalResp_TranReg"/>
</dbReference>
<evidence type="ECO:0000313" key="5">
    <source>
        <dbReference type="EMBL" id="TWE09441.1"/>
    </source>
</evidence>
<dbReference type="SUPFAM" id="SSF46785">
    <property type="entry name" value="Winged helix' DNA-binding domain"/>
    <property type="match status" value="1"/>
</dbReference>
<keyword evidence="1" id="KW-0805">Transcription regulation</keyword>
<dbReference type="InterPro" id="IPR001845">
    <property type="entry name" value="HTH_ArsR_DNA-bd_dom"/>
</dbReference>
<dbReference type="Gene3D" id="1.10.10.10">
    <property type="entry name" value="Winged helix-like DNA-binding domain superfamily/Winged helix DNA-binding domain"/>
    <property type="match status" value="1"/>
</dbReference>
<reference evidence="5 6" key="1">
    <citation type="submission" date="2019-06" db="EMBL/GenBank/DDBJ databases">
        <title>Sequencing the genomes of 1000 actinobacteria strains.</title>
        <authorList>
            <person name="Klenk H.-P."/>
        </authorList>
    </citation>
    <scope>NUCLEOTIDE SEQUENCE [LARGE SCALE GENOMIC DNA]</scope>
    <source>
        <strain evidence="5 6">DSM 19560</strain>
    </source>
</reference>
<dbReference type="PANTHER" id="PTHR33154">
    <property type="entry name" value="TRANSCRIPTIONAL REGULATOR, ARSR FAMILY"/>
    <property type="match status" value="1"/>
</dbReference>
<gene>
    <name evidence="5" type="ORF">BKA23_3144</name>
</gene>
<dbReference type="CDD" id="cd00090">
    <property type="entry name" value="HTH_ARSR"/>
    <property type="match status" value="1"/>
</dbReference>
<organism evidence="5 6">
    <name type="scientific">Rudaeicoccus suwonensis</name>
    <dbReference type="NCBI Taxonomy" id="657409"/>
    <lineage>
        <taxon>Bacteria</taxon>
        <taxon>Bacillati</taxon>
        <taxon>Actinomycetota</taxon>
        <taxon>Actinomycetes</taxon>
        <taxon>Micrococcales</taxon>
        <taxon>Dermacoccaceae</taxon>
        <taxon>Rudaeicoccus</taxon>
    </lineage>
</organism>
<evidence type="ECO:0000256" key="3">
    <source>
        <dbReference type="ARBA" id="ARBA00023163"/>
    </source>
</evidence>
<protein>
    <submittedName>
        <fullName evidence="5">ArsR family transcriptional regulator</fullName>
    </submittedName>
</protein>
<sequence>MPTDERAPRDISKVSPDTTQLKAMAHPVRLKILGMLRMDGPATASGLAARLGLNSGATSYHLRQLADAGLIVDDDARGNGRDRWWRAAHESTTTRHVSWDEPEKRAAVDAFIATAAGQMVAVLQESVAERPELPEEWAEVTDASDYGIWLTPAQVKDVTRQLHEVLSQVYRSAPTREEAGPDTAQVFFQLHAFPAPGRLPHRAAREMP</sequence>
<dbReference type="GO" id="GO:0003700">
    <property type="term" value="F:DNA-binding transcription factor activity"/>
    <property type="evidence" value="ECO:0007669"/>
    <property type="project" value="InterPro"/>
</dbReference>
<dbReference type="InterPro" id="IPR011991">
    <property type="entry name" value="ArsR-like_HTH"/>
</dbReference>
<dbReference type="InterPro" id="IPR036388">
    <property type="entry name" value="WH-like_DNA-bd_sf"/>
</dbReference>
<dbReference type="OrthoDB" id="7945987at2"/>
<accession>A0A561E1H9</accession>
<keyword evidence="2" id="KW-0238">DNA-binding</keyword>
<keyword evidence="6" id="KW-1185">Reference proteome</keyword>
<dbReference type="PANTHER" id="PTHR33154:SF33">
    <property type="entry name" value="TRANSCRIPTIONAL REPRESSOR SDPR"/>
    <property type="match status" value="1"/>
</dbReference>
<dbReference type="RefSeq" id="WP_145230095.1">
    <property type="nucleotide sequence ID" value="NZ_VIVQ01000003.1"/>
</dbReference>
<dbReference type="InterPro" id="IPR036390">
    <property type="entry name" value="WH_DNA-bd_sf"/>
</dbReference>
<dbReference type="GO" id="GO:0003677">
    <property type="term" value="F:DNA binding"/>
    <property type="evidence" value="ECO:0007669"/>
    <property type="project" value="UniProtKB-KW"/>
</dbReference>
<evidence type="ECO:0000256" key="2">
    <source>
        <dbReference type="ARBA" id="ARBA00023125"/>
    </source>
</evidence>